<sequence>MNSFSKANVANQREHLILLLANMDVRNKNLENYTLMSSGSVAKLMDKIFKNYWSWCNYLRCESNTRICLGSDTQQLQLIYIGLFLLIWGEASNIRFMPECICYIFHNVRSIFISTEYQGCFLTSC</sequence>
<accession>A0ACC0XUE1</accession>
<protein>
    <submittedName>
        <fullName evidence="1">Uncharacterized protein</fullName>
    </submittedName>
</protein>
<dbReference type="Proteomes" id="UP001163603">
    <property type="component" value="Chromosome 10"/>
</dbReference>
<dbReference type="EMBL" id="CM047745">
    <property type="protein sequence ID" value="KAJ0024867.1"/>
    <property type="molecule type" value="Genomic_DNA"/>
</dbReference>
<keyword evidence="2" id="KW-1185">Reference proteome</keyword>
<comment type="caution">
    <text evidence="1">The sequence shown here is derived from an EMBL/GenBank/DDBJ whole genome shotgun (WGS) entry which is preliminary data.</text>
</comment>
<gene>
    <name evidence="1" type="ORF">Pint_07748</name>
</gene>
<organism evidence="1 2">
    <name type="scientific">Pistacia integerrima</name>
    <dbReference type="NCBI Taxonomy" id="434235"/>
    <lineage>
        <taxon>Eukaryota</taxon>
        <taxon>Viridiplantae</taxon>
        <taxon>Streptophyta</taxon>
        <taxon>Embryophyta</taxon>
        <taxon>Tracheophyta</taxon>
        <taxon>Spermatophyta</taxon>
        <taxon>Magnoliopsida</taxon>
        <taxon>eudicotyledons</taxon>
        <taxon>Gunneridae</taxon>
        <taxon>Pentapetalae</taxon>
        <taxon>rosids</taxon>
        <taxon>malvids</taxon>
        <taxon>Sapindales</taxon>
        <taxon>Anacardiaceae</taxon>
        <taxon>Pistacia</taxon>
    </lineage>
</organism>
<evidence type="ECO:0000313" key="2">
    <source>
        <dbReference type="Proteomes" id="UP001163603"/>
    </source>
</evidence>
<evidence type="ECO:0000313" key="1">
    <source>
        <dbReference type="EMBL" id="KAJ0024867.1"/>
    </source>
</evidence>
<name>A0ACC0XUE1_9ROSI</name>
<proteinExistence type="predicted"/>
<reference evidence="2" key="1">
    <citation type="journal article" date="2023" name="G3 (Bethesda)">
        <title>Genome assembly and association tests identify interacting loci associated with vigor, precocity, and sex in interspecific pistachio rootstocks.</title>
        <authorList>
            <person name="Palmer W."/>
            <person name="Jacygrad E."/>
            <person name="Sagayaradj S."/>
            <person name="Cavanaugh K."/>
            <person name="Han R."/>
            <person name="Bertier L."/>
            <person name="Beede B."/>
            <person name="Kafkas S."/>
            <person name="Golino D."/>
            <person name="Preece J."/>
            <person name="Michelmore R."/>
        </authorList>
    </citation>
    <scope>NUCLEOTIDE SEQUENCE [LARGE SCALE GENOMIC DNA]</scope>
</reference>